<comment type="function">
    <text evidence="9">As part of the replication protein A (RPA/RP-A), a single-stranded DNA-binding heterotrimeric complex, may play an essential role in DNA replication, recombination and repair. Binds and stabilizes single-stranded DNA intermediates, preventing complementary DNA reannealing and recruiting different proteins involved in DNA metabolism.</text>
</comment>
<dbReference type="GO" id="GO:0007004">
    <property type="term" value="P:telomere maintenance via telomerase"/>
    <property type="evidence" value="ECO:0007669"/>
    <property type="project" value="UniProtKB-ARBA"/>
</dbReference>
<dbReference type="Gene3D" id="2.40.50.140">
    <property type="entry name" value="Nucleic acid-binding proteins"/>
    <property type="match status" value="4"/>
</dbReference>
<dbReference type="PANTHER" id="PTHR47165:SF4">
    <property type="entry name" value="OS03G0429900 PROTEIN"/>
    <property type="match status" value="1"/>
</dbReference>
<keyword evidence="5 9" id="KW-0863">Zinc-finger</keyword>
<dbReference type="Pfam" id="PF02721">
    <property type="entry name" value="DUF223"/>
    <property type="match status" value="1"/>
</dbReference>
<dbReference type="GO" id="GO:0006260">
    <property type="term" value="P:DNA replication"/>
    <property type="evidence" value="ECO:0007669"/>
    <property type="project" value="UniProtKB-KW"/>
</dbReference>
<evidence type="ECO:0000259" key="11">
    <source>
        <dbReference type="Pfam" id="PF02721"/>
    </source>
</evidence>
<dbReference type="GO" id="GO:0005662">
    <property type="term" value="C:DNA replication factor A complex"/>
    <property type="evidence" value="ECO:0007669"/>
    <property type="project" value="UniProtKB-ARBA"/>
</dbReference>
<dbReference type="InterPro" id="IPR004591">
    <property type="entry name" value="Rfa1"/>
</dbReference>
<organism evidence="15 16">
    <name type="scientific">Blyttiomyces helicus</name>
    <dbReference type="NCBI Taxonomy" id="388810"/>
    <lineage>
        <taxon>Eukaryota</taxon>
        <taxon>Fungi</taxon>
        <taxon>Fungi incertae sedis</taxon>
        <taxon>Chytridiomycota</taxon>
        <taxon>Chytridiomycota incertae sedis</taxon>
        <taxon>Chytridiomycetes</taxon>
        <taxon>Chytridiomycetes incertae sedis</taxon>
        <taxon>Blyttiomyces</taxon>
    </lineage>
</organism>
<keyword evidence="8 9" id="KW-0539">Nucleus</keyword>
<comment type="subunit">
    <text evidence="9">Component of the heterotrimeric canonical replication protein A complex (RPA).</text>
</comment>
<dbReference type="FunFam" id="2.40.50.140:FF:000090">
    <property type="entry name" value="Replication protein A subunit"/>
    <property type="match status" value="1"/>
</dbReference>
<dbReference type="GO" id="GO:0000781">
    <property type="term" value="C:chromosome, telomeric region"/>
    <property type="evidence" value="ECO:0007669"/>
    <property type="project" value="UniProtKB-ARBA"/>
</dbReference>
<dbReference type="CDD" id="cd04475">
    <property type="entry name" value="RPA1_DBD_B"/>
    <property type="match status" value="1"/>
</dbReference>
<feature type="non-terminal residue" evidence="15">
    <location>
        <position position="1"/>
    </location>
</feature>
<dbReference type="FunFam" id="2.40.50.140:FF:000064">
    <property type="entry name" value="Replication protein A subunit"/>
    <property type="match status" value="1"/>
</dbReference>
<evidence type="ECO:0000256" key="8">
    <source>
        <dbReference type="ARBA" id="ARBA00023242"/>
    </source>
</evidence>
<dbReference type="Pfam" id="PF08646">
    <property type="entry name" value="Rep_fac-A_C"/>
    <property type="match status" value="1"/>
</dbReference>
<evidence type="ECO:0000256" key="9">
    <source>
        <dbReference type="RuleBase" id="RU364130"/>
    </source>
</evidence>
<dbReference type="OrthoDB" id="1751331at2759"/>
<dbReference type="AlphaFoldDB" id="A0A4P9W7F3"/>
<comment type="similarity">
    <text evidence="2 9">Belongs to the replication factor A protein 1 family.</text>
</comment>
<dbReference type="CDD" id="cd04476">
    <property type="entry name" value="RPA1_DBD_C"/>
    <property type="match status" value="1"/>
</dbReference>
<evidence type="ECO:0000256" key="4">
    <source>
        <dbReference type="ARBA" id="ARBA00022723"/>
    </source>
</evidence>
<dbReference type="EMBL" id="KZ997978">
    <property type="protein sequence ID" value="RKO86700.1"/>
    <property type="molecule type" value="Genomic_DNA"/>
</dbReference>
<dbReference type="PANTHER" id="PTHR47165">
    <property type="entry name" value="OS03G0429900 PROTEIN"/>
    <property type="match status" value="1"/>
</dbReference>
<protein>
    <recommendedName>
        <fullName evidence="9">Replication protein A subunit</fullName>
    </recommendedName>
</protein>
<evidence type="ECO:0000313" key="16">
    <source>
        <dbReference type="Proteomes" id="UP000269721"/>
    </source>
</evidence>
<feature type="domain" description="Replication protein A OB" evidence="14">
    <location>
        <begin position="268"/>
        <end position="364"/>
    </location>
</feature>
<dbReference type="InterPro" id="IPR003871">
    <property type="entry name" value="RFA1B/D_OB_1st"/>
</dbReference>
<dbReference type="InterPro" id="IPR013955">
    <property type="entry name" value="Rep_factor-A_C"/>
</dbReference>
<dbReference type="GO" id="GO:0006281">
    <property type="term" value="P:DNA repair"/>
    <property type="evidence" value="ECO:0007669"/>
    <property type="project" value="InterPro"/>
</dbReference>
<evidence type="ECO:0000256" key="6">
    <source>
        <dbReference type="ARBA" id="ARBA00022833"/>
    </source>
</evidence>
<keyword evidence="16" id="KW-1185">Reference proteome</keyword>
<keyword evidence="3 9" id="KW-0235">DNA replication</keyword>
<dbReference type="InterPro" id="IPR012340">
    <property type="entry name" value="NA-bd_OB-fold"/>
</dbReference>
<dbReference type="InterPro" id="IPR031657">
    <property type="entry name" value="REPA_OB_2"/>
</dbReference>
<evidence type="ECO:0000256" key="10">
    <source>
        <dbReference type="SAM" id="MobiDB-lite"/>
    </source>
</evidence>
<dbReference type="NCBIfam" id="TIGR00617">
    <property type="entry name" value="rpa1"/>
    <property type="match status" value="1"/>
</dbReference>
<keyword evidence="7 9" id="KW-0238">DNA-binding</keyword>
<name>A0A4P9W7F3_9FUNG</name>
<evidence type="ECO:0000256" key="7">
    <source>
        <dbReference type="ARBA" id="ARBA00023125"/>
    </source>
</evidence>
<gene>
    <name evidence="15" type="ORF">BDK51DRAFT_20675</name>
</gene>
<dbReference type="GO" id="GO:0008270">
    <property type="term" value="F:zinc ion binding"/>
    <property type="evidence" value="ECO:0007669"/>
    <property type="project" value="UniProtKB-KW"/>
</dbReference>
<feature type="domain" description="Replication protein A 70 kDa DNA-binding subunit B/D first OB fold" evidence="11">
    <location>
        <begin position="149"/>
        <end position="251"/>
    </location>
</feature>
<evidence type="ECO:0000259" key="14">
    <source>
        <dbReference type="Pfam" id="PF16900"/>
    </source>
</evidence>
<accession>A0A4P9W7F3</accession>
<sequence>AMLNTQLNDFVTSGALQRHGIIQMKRFTCNHTLGKRIIVLIELTCLTPNDLNVPKIGNPTGLGLEEDGNAGQGQQPQHPAPELPSGYKDQLGSGPAHKNPYQQQQNPADLFRQNGGPGRSIGGSGGYGGGFQNMPPRSMGEAPASIFPIKSLSPYQNKWTIRARVLQKSEIKTWTNQRGDGKLFNCLLVDESGEIRATGFNDAVSQFYDLLVENQVFYISKATIKAAKAQYNTAKNDYEMSFDSSTSIEPCADTAGVPMIEYNPTDLNKLFDVEKDATIDVVAVIKEVGELNEILSKTTQRPIKKRDIVIVDMSQQEVRMTLWGRQAESFAADGNPIIACKSVRVGDYGGRTLSMYSGSTMSINPDIPEAHRLRGWYDTQGSSMTFTAYSNTGGGGGGSGRGDPVKSIQQIKDENLGMDEKPSYFVTRATLTFIKPDPLWYTACSNHGCNKKVLDNGNGWRCEKCDMLFPQPSHRYMMSCQVADHTGSTWVTAFNETAQAIIGKSADEMAMMKENDNPSFLAAVAAANFKTFDFKIRAKAETYQDEMRVKCNVMSQTNIDFAAASHVLAAQITEYLKSS</sequence>
<dbReference type="FunFam" id="2.40.50.140:FF:000041">
    <property type="entry name" value="Replication protein A subunit"/>
    <property type="match status" value="1"/>
</dbReference>
<comment type="subcellular location">
    <subcellularLocation>
        <location evidence="1 9">Nucleus</location>
    </subcellularLocation>
</comment>
<evidence type="ECO:0000313" key="15">
    <source>
        <dbReference type="EMBL" id="RKO86700.1"/>
    </source>
</evidence>
<dbReference type="Pfam" id="PF16900">
    <property type="entry name" value="REPA_OB_2"/>
    <property type="match status" value="1"/>
</dbReference>
<feature type="domain" description="Replication factor A C-terminal" evidence="13">
    <location>
        <begin position="424"/>
        <end position="567"/>
    </location>
</feature>
<dbReference type="InterPro" id="IPR047192">
    <property type="entry name" value="Euk_RPA1_DBD_C"/>
</dbReference>
<feature type="domain" description="Replication factor-A protein 1 N-terminal" evidence="12">
    <location>
        <begin position="1"/>
        <end position="47"/>
    </location>
</feature>
<keyword evidence="6 9" id="KW-0862">Zinc</keyword>
<dbReference type="InterPro" id="IPR007199">
    <property type="entry name" value="Rep_factor-A_N"/>
</dbReference>
<evidence type="ECO:0000256" key="5">
    <source>
        <dbReference type="ARBA" id="ARBA00022771"/>
    </source>
</evidence>
<dbReference type="GO" id="GO:0003677">
    <property type="term" value="F:DNA binding"/>
    <property type="evidence" value="ECO:0007669"/>
    <property type="project" value="UniProtKB-KW"/>
</dbReference>
<dbReference type="Pfam" id="PF04057">
    <property type="entry name" value="Rep-A_N"/>
    <property type="match status" value="1"/>
</dbReference>
<dbReference type="GO" id="GO:0006310">
    <property type="term" value="P:DNA recombination"/>
    <property type="evidence" value="ECO:0007669"/>
    <property type="project" value="InterPro"/>
</dbReference>
<reference evidence="16" key="1">
    <citation type="journal article" date="2018" name="Nat. Microbiol.">
        <title>Leveraging single-cell genomics to expand the fungal tree of life.</title>
        <authorList>
            <person name="Ahrendt S.R."/>
            <person name="Quandt C.A."/>
            <person name="Ciobanu D."/>
            <person name="Clum A."/>
            <person name="Salamov A."/>
            <person name="Andreopoulos B."/>
            <person name="Cheng J.F."/>
            <person name="Woyke T."/>
            <person name="Pelin A."/>
            <person name="Henrissat B."/>
            <person name="Reynolds N.K."/>
            <person name="Benny G.L."/>
            <person name="Smith M.E."/>
            <person name="James T.Y."/>
            <person name="Grigoriev I.V."/>
        </authorList>
    </citation>
    <scope>NUCLEOTIDE SEQUENCE [LARGE SCALE GENOMIC DNA]</scope>
</reference>
<keyword evidence="4 9" id="KW-0479">Metal-binding</keyword>
<evidence type="ECO:0000259" key="13">
    <source>
        <dbReference type="Pfam" id="PF08646"/>
    </source>
</evidence>
<dbReference type="CDD" id="cd04474">
    <property type="entry name" value="RPA1_DBD_A"/>
    <property type="match status" value="1"/>
</dbReference>
<evidence type="ECO:0000256" key="3">
    <source>
        <dbReference type="ARBA" id="ARBA00022705"/>
    </source>
</evidence>
<feature type="region of interest" description="Disordered" evidence="10">
    <location>
        <begin position="57"/>
        <end position="131"/>
    </location>
</feature>
<evidence type="ECO:0000256" key="1">
    <source>
        <dbReference type="ARBA" id="ARBA00004123"/>
    </source>
</evidence>
<proteinExistence type="inferred from homology"/>
<dbReference type="Proteomes" id="UP000269721">
    <property type="component" value="Unassembled WGS sequence"/>
</dbReference>
<feature type="compositionally biased region" description="Gly residues" evidence="10">
    <location>
        <begin position="115"/>
        <end position="131"/>
    </location>
</feature>
<evidence type="ECO:0000256" key="2">
    <source>
        <dbReference type="ARBA" id="ARBA00005690"/>
    </source>
</evidence>
<dbReference type="SUPFAM" id="SSF50249">
    <property type="entry name" value="Nucleic acid-binding proteins"/>
    <property type="match status" value="4"/>
</dbReference>
<evidence type="ECO:0000259" key="12">
    <source>
        <dbReference type="Pfam" id="PF04057"/>
    </source>
</evidence>